<proteinExistence type="predicted"/>
<dbReference type="EMBL" id="KK107182">
    <property type="protein sequence ID" value="EZA56029.1"/>
    <property type="molecule type" value="Genomic_DNA"/>
</dbReference>
<organism evidence="1 2">
    <name type="scientific">Ooceraea biroi</name>
    <name type="common">Clonal raider ant</name>
    <name type="synonym">Cerapachys biroi</name>
    <dbReference type="NCBI Taxonomy" id="2015173"/>
    <lineage>
        <taxon>Eukaryota</taxon>
        <taxon>Metazoa</taxon>
        <taxon>Ecdysozoa</taxon>
        <taxon>Arthropoda</taxon>
        <taxon>Hexapoda</taxon>
        <taxon>Insecta</taxon>
        <taxon>Pterygota</taxon>
        <taxon>Neoptera</taxon>
        <taxon>Endopterygota</taxon>
        <taxon>Hymenoptera</taxon>
        <taxon>Apocrita</taxon>
        <taxon>Aculeata</taxon>
        <taxon>Formicoidea</taxon>
        <taxon>Formicidae</taxon>
        <taxon>Dorylinae</taxon>
        <taxon>Ooceraea</taxon>
    </lineage>
</organism>
<keyword evidence="2" id="KW-1185">Reference proteome</keyword>
<evidence type="ECO:0000313" key="2">
    <source>
        <dbReference type="Proteomes" id="UP000053097"/>
    </source>
</evidence>
<protein>
    <submittedName>
        <fullName evidence="1">Uncharacterized protein</fullName>
    </submittedName>
</protein>
<dbReference type="Proteomes" id="UP000053097">
    <property type="component" value="Unassembled WGS sequence"/>
</dbReference>
<reference evidence="1 2" key="1">
    <citation type="journal article" date="2014" name="Curr. Biol.">
        <title>The genome of the clonal raider ant Cerapachys biroi.</title>
        <authorList>
            <person name="Oxley P.R."/>
            <person name="Ji L."/>
            <person name="Fetter-Pruneda I."/>
            <person name="McKenzie S.K."/>
            <person name="Li C."/>
            <person name="Hu H."/>
            <person name="Zhang G."/>
            <person name="Kronauer D.J."/>
        </authorList>
    </citation>
    <scope>NUCLEOTIDE SEQUENCE [LARGE SCALE GENOMIC DNA]</scope>
</reference>
<dbReference type="AlphaFoldDB" id="A0A026WLQ3"/>
<accession>A0A026WLQ3</accession>
<name>A0A026WLQ3_OOCBI</name>
<evidence type="ECO:0000313" key="1">
    <source>
        <dbReference type="EMBL" id="EZA56029.1"/>
    </source>
</evidence>
<gene>
    <name evidence="1" type="ORF">X777_03714</name>
</gene>
<sequence length="79" mass="8913">MNLHLLRSFCVGRCDNRPIKRSFSKEADCVIASRTRPAAVATNLKWEQCANRVAGVHQEERRRRRFGVSAGEEAKSARG</sequence>